<reference evidence="3" key="1">
    <citation type="submission" date="2022-11" db="UniProtKB">
        <authorList>
            <consortium name="WormBaseParasite"/>
        </authorList>
    </citation>
    <scope>IDENTIFICATION</scope>
</reference>
<sequence>MSGCWEGRGLEGKNESGALRAVSFSLFGELGSRIGGSCDAFREQLLVNIVSILLHLNDEEEEVKQMCARCLTLVGGLLNTDAAASLIERELKPDEKCRDYLQFLREFCMILVSTSSRIRANAAHMTGFLLGELTAELRSTVSKELIFAGKIFHRSLFHFFRVFFFALQQFFLKVGKNKEAGQGSLVRYLAFRWFISAVFYWAHICKN</sequence>
<protein>
    <recommendedName>
        <fullName evidence="1">Maestro/Maestro-like HEAT-repeats domain-containing protein</fullName>
    </recommendedName>
</protein>
<keyword evidence="2" id="KW-1185">Reference proteome</keyword>
<evidence type="ECO:0000313" key="3">
    <source>
        <dbReference type="WBParaSite" id="PEQ_0000379001-mRNA-1"/>
    </source>
</evidence>
<dbReference type="SUPFAM" id="SSF48371">
    <property type="entry name" value="ARM repeat"/>
    <property type="match status" value="1"/>
</dbReference>
<accession>A0A914RBX9</accession>
<name>A0A914RBX9_PAREQ</name>
<dbReference type="PANTHER" id="PTHR23120:SF0">
    <property type="entry name" value="MAESTRO HEAT-LIKE REPEAT FAMILY MEMBER 1"/>
    <property type="match status" value="1"/>
</dbReference>
<dbReference type="WBParaSite" id="PEQ_0000379001-mRNA-1">
    <property type="protein sequence ID" value="PEQ_0000379001-mRNA-1"/>
    <property type="gene ID" value="PEQ_0000379001"/>
</dbReference>
<dbReference type="Pfam" id="PF23227">
    <property type="entry name" value="HEAT_MROH2B_C"/>
    <property type="match status" value="1"/>
</dbReference>
<dbReference type="Proteomes" id="UP000887564">
    <property type="component" value="Unplaced"/>
</dbReference>
<dbReference type="AlphaFoldDB" id="A0A914RBX9"/>
<dbReference type="PANTHER" id="PTHR23120">
    <property type="entry name" value="MAESTRO-RELATED HEAT DOMAIN-CONTAINING"/>
    <property type="match status" value="1"/>
</dbReference>
<organism evidence="2 3">
    <name type="scientific">Parascaris equorum</name>
    <name type="common">Equine roundworm</name>
    <dbReference type="NCBI Taxonomy" id="6256"/>
    <lineage>
        <taxon>Eukaryota</taxon>
        <taxon>Metazoa</taxon>
        <taxon>Ecdysozoa</taxon>
        <taxon>Nematoda</taxon>
        <taxon>Chromadorea</taxon>
        <taxon>Rhabditida</taxon>
        <taxon>Spirurina</taxon>
        <taxon>Ascaridomorpha</taxon>
        <taxon>Ascaridoidea</taxon>
        <taxon>Ascarididae</taxon>
        <taxon>Parascaris</taxon>
    </lineage>
</organism>
<dbReference type="InterPro" id="IPR045206">
    <property type="entry name" value="Maestro_heat-like_prot"/>
</dbReference>
<proteinExistence type="predicted"/>
<dbReference type="InterPro" id="IPR016024">
    <property type="entry name" value="ARM-type_fold"/>
</dbReference>
<evidence type="ECO:0000313" key="2">
    <source>
        <dbReference type="Proteomes" id="UP000887564"/>
    </source>
</evidence>
<dbReference type="GO" id="GO:0005737">
    <property type="term" value="C:cytoplasm"/>
    <property type="evidence" value="ECO:0007669"/>
    <property type="project" value="TreeGrafter"/>
</dbReference>
<dbReference type="InterPro" id="IPR055406">
    <property type="entry name" value="HEAT_Maestro"/>
</dbReference>
<feature type="domain" description="Maestro/Maestro-like HEAT-repeats" evidence="1">
    <location>
        <begin position="14"/>
        <end position="148"/>
    </location>
</feature>
<evidence type="ECO:0000259" key="1">
    <source>
        <dbReference type="Pfam" id="PF23227"/>
    </source>
</evidence>